<evidence type="ECO:0000256" key="1">
    <source>
        <dbReference type="SAM" id="Coils"/>
    </source>
</evidence>
<keyword evidence="1" id="KW-0175">Coiled coil</keyword>
<gene>
    <name evidence="3" type="ORF">GOP47_0013365</name>
</gene>
<proteinExistence type="predicted"/>
<feature type="coiled-coil region" evidence="1">
    <location>
        <begin position="155"/>
        <end position="182"/>
    </location>
</feature>
<comment type="caution">
    <text evidence="3">The sequence shown here is derived from an EMBL/GenBank/DDBJ whole genome shotgun (WGS) entry which is preliminary data.</text>
</comment>
<sequence>MMEGFNAVFGQAEGSLEEAVPCALLPFVFLLHSSDGKNLRFHISDFHSNTWQAVRTPELLEELRDQVGIGGSREDFLQYIRDAFSSDNVKLILGGPASSIGGHGATSARVVAQKSKGMPRISLNLEKLVGPSAEDVMGLITVELLRAYKYQSKALDAEQKSASQLKETLAKSKEEVRSLQEQVDATIYRGKRRGRVGTSQFTAEANDGSFSLFDSRIGMTQDTSAMKTEDTKPKTSGKVVPLRSKVHLAHAKRAKQRGSRFVDTDDS</sequence>
<feature type="compositionally biased region" description="Basic residues" evidence="2">
    <location>
        <begin position="247"/>
        <end position="258"/>
    </location>
</feature>
<feature type="non-terminal residue" evidence="3">
    <location>
        <position position="1"/>
    </location>
</feature>
<feature type="region of interest" description="Disordered" evidence="2">
    <location>
        <begin position="247"/>
        <end position="267"/>
    </location>
</feature>
<evidence type="ECO:0000256" key="2">
    <source>
        <dbReference type="SAM" id="MobiDB-lite"/>
    </source>
</evidence>
<dbReference type="EMBL" id="JABFUD020000013">
    <property type="protein sequence ID" value="KAI5071114.1"/>
    <property type="molecule type" value="Genomic_DNA"/>
</dbReference>
<reference evidence="3" key="1">
    <citation type="submission" date="2021-01" db="EMBL/GenBank/DDBJ databases">
        <title>Adiantum capillus-veneris genome.</title>
        <authorList>
            <person name="Fang Y."/>
            <person name="Liao Q."/>
        </authorList>
    </citation>
    <scope>NUCLEOTIDE SEQUENCE</scope>
    <source>
        <strain evidence="3">H3</strain>
        <tissue evidence="3">Leaf</tissue>
    </source>
</reference>
<accession>A0A9D4UNX8</accession>
<dbReference type="Proteomes" id="UP000886520">
    <property type="component" value="Chromosome 13"/>
</dbReference>
<dbReference type="PANTHER" id="PTHR35770:SF1">
    <property type="entry name" value="U2 SMALL NUCLEAR RIBONUCLEOPROTEIN AUXILIARY FACTOR-LIKE PROTEIN"/>
    <property type="match status" value="1"/>
</dbReference>
<dbReference type="AlphaFoldDB" id="A0A9D4UNX8"/>
<evidence type="ECO:0000313" key="3">
    <source>
        <dbReference type="EMBL" id="KAI5071114.1"/>
    </source>
</evidence>
<organism evidence="3 4">
    <name type="scientific">Adiantum capillus-veneris</name>
    <name type="common">Maidenhair fern</name>
    <dbReference type="NCBI Taxonomy" id="13818"/>
    <lineage>
        <taxon>Eukaryota</taxon>
        <taxon>Viridiplantae</taxon>
        <taxon>Streptophyta</taxon>
        <taxon>Embryophyta</taxon>
        <taxon>Tracheophyta</taxon>
        <taxon>Polypodiopsida</taxon>
        <taxon>Polypodiidae</taxon>
        <taxon>Polypodiales</taxon>
        <taxon>Pteridineae</taxon>
        <taxon>Pteridaceae</taxon>
        <taxon>Vittarioideae</taxon>
        <taxon>Adiantum</taxon>
    </lineage>
</organism>
<evidence type="ECO:0000313" key="4">
    <source>
        <dbReference type="Proteomes" id="UP000886520"/>
    </source>
</evidence>
<name>A0A9D4UNX8_ADICA</name>
<dbReference type="PANTHER" id="PTHR35770">
    <property type="entry name" value="U2 SMALL NUCLEAR RIBONUCLEOPROTEIN AUXILIARY FACTOR-LIKE PROTEIN"/>
    <property type="match status" value="1"/>
</dbReference>
<dbReference type="OrthoDB" id="775087at2759"/>
<keyword evidence="4" id="KW-1185">Reference proteome</keyword>
<protein>
    <submittedName>
        <fullName evidence="3">Uncharacterized protein</fullName>
    </submittedName>
</protein>